<organism evidence="2 3">
    <name type="scientific">Lichenifustis flavocetrariae</name>
    <dbReference type="NCBI Taxonomy" id="2949735"/>
    <lineage>
        <taxon>Bacteria</taxon>
        <taxon>Pseudomonadati</taxon>
        <taxon>Pseudomonadota</taxon>
        <taxon>Alphaproteobacteria</taxon>
        <taxon>Hyphomicrobiales</taxon>
        <taxon>Lichenihabitantaceae</taxon>
        <taxon>Lichenifustis</taxon>
    </lineage>
</organism>
<dbReference type="InterPro" id="IPR025240">
    <property type="entry name" value="DUF4189"/>
</dbReference>
<dbReference type="EMBL" id="JAMOIM010000034">
    <property type="protein sequence ID" value="MCW6511856.1"/>
    <property type="molecule type" value="Genomic_DNA"/>
</dbReference>
<dbReference type="RefSeq" id="WP_282588235.1">
    <property type="nucleotide sequence ID" value="NZ_JAMOIM010000034.1"/>
</dbReference>
<comment type="caution">
    <text evidence="2">The sequence shown here is derived from an EMBL/GenBank/DDBJ whole genome shotgun (WGS) entry which is preliminary data.</text>
</comment>
<proteinExistence type="predicted"/>
<evidence type="ECO:0000313" key="2">
    <source>
        <dbReference type="EMBL" id="MCW6511856.1"/>
    </source>
</evidence>
<name>A0AA41Z0C0_9HYPH</name>
<keyword evidence="3" id="KW-1185">Reference proteome</keyword>
<evidence type="ECO:0000313" key="3">
    <source>
        <dbReference type="Proteomes" id="UP001165667"/>
    </source>
</evidence>
<dbReference type="Proteomes" id="UP001165667">
    <property type="component" value="Unassembled WGS sequence"/>
</dbReference>
<accession>A0AA41Z0C0</accession>
<evidence type="ECO:0000259" key="1">
    <source>
        <dbReference type="Pfam" id="PF13827"/>
    </source>
</evidence>
<dbReference type="Pfam" id="PF13827">
    <property type="entry name" value="DUF4189"/>
    <property type="match status" value="1"/>
</dbReference>
<protein>
    <submittedName>
        <fullName evidence="2">DUF4189 domain-containing protein</fullName>
    </submittedName>
</protein>
<dbReference type="AlphaFoldDB" id="A0AA41Z0C0"/>
<reference evidence="2" key="1">
    <citation type="submission" date="2022-05" db="EMBL/GenBank/DDBJ databases">
        <authorList>
            <person name="Pankratov T."/>
        </authorList>
    </citation>
    <scope>NUCLEOTIDE SEQUENCE</scope>
    <source>
        <strain evidence="2">BP6-180914</strain>
    </source>
</reference>
<sequence length="166" mass="16787">MSKHFSQALTARRLVGGLGGLGGLGALALLGGLITTTSPALACEAIMTDAYGNFIMDCSHDAGVAAGPRYAAIARQTRGQAIGYAWNYSDQGAAERAAASSCDREANAMGACSSVVWAVNACAAIAFADDGSSGTAWGESADEAKKAALAACDKNDCKVRKVVCTD</sequence>
<gene>
    <name evidence="2" type="ORF">M8523_28255</name>
</gene>
<feature type="domain" description="DUF4189" evidence="1">
    <location>
        <begin position="70"/>
        <end position="164"/>
    </location>
</feature>